<keyword evidence="3" id="KW-0804">Transcription</keyword>
<dbReference type="SUPFAM" id="SSF46785">
    <property type="entry name" value="Winged helix' DNA-binding domain"/>
    <property type="match status" value="1"/>
</dbReference>
<keyword evidence="2" id="KW-0238">DNA-binding</keyword>
<protein>
    <submittedName>
        <fullName evidence="5">MarR family transcriptional regulator</fullName>
    </submittedName>
</protein>
<evidence type="ECO:0000259" key="4">
    <source>
        <dbReference type="PROSITE" id="PS50995"/>
    </source>
</evidence>
<dbReference type="Pfam" id="PF01047">
    <property type="entry name" value="MarR"/>
    <property type="match status" value="1"/>
</dbReference>
<dbReference type="PANTHER" id="PTHR42756:SF1">
    <property type="entry name" value="TRANSCRIPTIONAL REPRESSOR OF EMRAB OPERON"/>
    <property type="match status" value="1"/>
</dbReference>
<reference evidence="5 6" key="1">
    <citation type="submission" date="2017-11" db="EMBL/GenBank/DDBJ databases">
        <title>Bacillus camelliae sp. nov., isolated from pu'er tea.</title>
        <authorList>
            <person name="Niu L."/>
        </authorList>
    </citation>
    <scope>NUCLEOTIDE SEQUENCE [LARGE SCALE GENOMIC DNA]</scope>
    <source>
        <strain evidence="5 6">7578-1</strain>
    </source>
</reference>
<accession>A0A2N3LLC9</accession>
<evidence type="ECO:0000256" key="2">
    <source>
        <dbReference type="ARBA" id="ARBA00023125"/>
    </source>
</evidence>
<dbReference type="RefSeq" id="WP_101353993.1">
    <property type="nucleotide sequence ID" value="NZ_PIQO01000005.1"/>
</dbReference>
<dbReference type="OrthoDB" id="5327581at2"/>
<evidence type="ECO:0000256" key="3">
    <source>
        <dbReference type="ARBA" id="ARBA00023163"/>
    </source>
</evidence>
<evidence type="ECO:0000256" key="1">
    <source>
        <dbReference type="ARBA" id="ARBA00023015"/>
    </source>
</evidence>
<evidence type="ECO:0000313" key="6">
    <source>
        <dbReference type="Proteomes" id="UP000233440"/>
    </source>
</evidence>
<dbReference type="PANTHER" id="PTHR42756">
    <property type="entry name" value="TRANSCRIPTIONAL REGULATOR, MARR"/>
    <property type="match status" value="1"/>
</dbReference>
<dbReference type="Gene3D" id="1.10.10.10">
    <property type="entry name" value="Winged helix-like DNA-binding domain superfamily/Winged helix DNA-binding domain"/>
    <property type="match status" value="1"/>
</dbReference>
<sequence length="149" mass="16984">MVMSKDKSIGSASVRTSKKISRILNVYLKPFQITTEQWSVLRTLSESDRISQKELSELADKDQATLTKILDLLEKHDFVKRIANPADRRSYLIAITEKGTELTKEVGPFLEDIFSDIIQGIDEKSLALYQEVLLSLERNIDALLEKENN</sequence>
<dbReference type="InterPro" id="IPR036388">
    <property type="entry name" value="WH-like_DNA-bd_sf"/>
</dbReference>
<dbReference type="SMART" id="SM00347">
    <property type="entry name" value="HTH_MARR"/>
    <property type="match status" value="1"/>
</dbReference>
<comment type="caution">
    <text evidence="5">The sequence shown here is derived from an EMBL/GenBank/DDBJ whole genome shotgun (WGS) entry which is preliminary data.</text>
</comment>
<proteinExistence type="predicted"/>
<dbReference type="EMBL" id="PIQO01000005">
    <property type="protein sequence ID" value="PKR85438.1"/>
    <property type="molecule type" value="Genomic_DNA"/>
</dbReference>
<organism evidence="5 6">
    <name type="scientific">Heyndrickxia camelliae</name>
    <dbReference type="NCBI Taxonomy" id="1707093"/>
    <lineage>
        <taxon>Bacteria</taxon>
        <taxon>Bacillati</taxon>
        <taxon>Bacillota</taxon>
        <taxon>Bacilli</taxon>
        <taxon>Bacillales</taxon>
        <taxon>Bacillaceae</taxon>
        <taxon>Heyndrickxia</taxon>
    </lineage>
</organism>
<dbReference type="PROSITE" id="PS01117">
    <property type="entry name" value="HTH_MARR_1"/>
    <property type="match status" value="1"/>
</dbReference>
<keyword evidence="6" id="KW-1185">Reference proteome</keyword>
<dbReference type="InterPro" id="IPR036390">
    <property type="entry name" value="WH_DNA-bd_sf"/>
</dbReference>
<dbReference type="GO" id="GO:0003700">
    <property type="term" value="F:DNA-binding transcription factor activity"/>
    <property type="evidence" value="ECO:0007669"/>
    <property type="project" value="InterPro"/>
</dbReference>
<feature type="domain" description="HTH marR-type" evidence="4">
    <location>
        <begin position="6"/>
        <end position="138"/>
    </location>
</feature>
<dbReference type="PROSITE" id="PS50995">
    <property type="entry name" value="HTH_MARR_2"/>
    <property type="match status" value="1"/>
</dbReference>
<keyword evidence="1" id="KW-0805">Transcription regulation</keyword>
<dbReference type="InterPro" id="IPR000835">
    <property type="entry name" value="HTH_MarR-typ"/>
</dbReference>
<dbReference type="AlphaFoldDB" id="A0A2N3LLC9"/>
<dbReference type="Proteomes" id="UP000233440">
    <property type="component" value="Unassembled WGS sequence"/>
</dbReference>
<name>A0A2N3LLC9_9BACI</name>
<dbReference type="GO" id="GO:0003677">
    <property type="term" value="F:DNA binding"/>
    <property type="evidence" value="ECO:0007669"/>
    <property type="project" value="UniProtKB-KW"/>
</dbReference>
<dbReference type="InterPro" id="IPR023187">
    <property type="entry name" value="Tscrpt_reg_MarR-type_CS"/>
</dbReference>
<dbReference type="PRINTS" id="PR00598">
    <property type="entry name" value="HTHMARR"/>
</dbReference>
<evidence type="ECO:0000313" key="5">
    <source>
        <dbReference type="EMBL" id="PKR85438.1"/>
    </source>
</evidence>
<gene>
    <name evidence="5" type="ORF">CWO92_09655</name>
</gene>